<dbReference type="PANTHER" id="PTHR11795">
    <property type="entry name" value="BRANCHED-CHAIN AMINO ACID TRANSPORT SYSTEM PERMEASE PROTEIN LIVH"/>
    <property type="match status" value="1"/>
</dbReference>
<comment type="caution">
    <text evidence="10">The sequence shown here is derived from an EMBL/GenBank/DDBJ whole genome shotgun (WGS) entry which is preliminary data.</text>
</comment>
<reference evidence="10" key="1">
    <citation type="journal article" date="2014" name="Front. Microbiol.">
        <title>High frequency of phylogenetically diverse reductive dehalogenase-homologous genes in deep subseafloor sedimentary metagenomes.</title>
        <authorList>
            <person name="Kawai M."/>
            <person name="Futagami T."/>
            <person name="Toyoda A."/>
            <person name="Takaki Y."/>
            <person name="Nishi S."/>
            <person name="Hori S."/>
            <person name="Arai W."/>
            <person name="Tsubouchi T."/>
            <person name="Morono Y."/>
            <person name="Uchiyama I."/>
            <person name="Ito T."/>
            <person name="Fujiyama A."/>
            <person name="Inagaki F."/>
            <person name="Takami H."/>
        </authorList>
    </citation>
    <scope>NUCLEOTIDE SEQUENCE</scope>
    <source>
        <strain evidence="10">Expedition CK06-06</strain>
    </source>
</reference>
<dbReference type="PANTHER" id="PTHR11795:SF445">
    <property type="entry name" value="AMINO ACID ABC TRANSPORTER PERMEASE PROTEIN"/>
    <property type="match status" value="1"/>
</dbReference>
<evidence type="ECO:0008006" key="11">
    <source>
        <dbReference type="Google" id="ProtNLM"/>
    </source>
</evidence>
<dbReference type="InterPro" id="IPR052157">
    <property type="entry name" value="BCAA_transport_permease"/>
</dbReference>
<evidence type="ECO:0000256" key="9">
    <source>
        <dbReference type="SAM" id="Phobius"/>
    </source>
</evidence>
<sequence length="133" mass="14584">MELIVATLTNFLILSSMYILVALGFAFLFNMLRILNFAHGAIYMVGGYLGLAFIILLGFNQWIALLLTVLIVAAFGLFLEKFCFRPFVGDFNRIVMVCIAISVILQTAVNIIAGTKTLALPPFVEGVLRAGSF</sequence>
<comment type="subcellular location">
    <subcellularLocation>
        <location evidence="1">Cell membrane</location>
        <topology evidence="1">Multi-pass membrane protein</topology>
    </subcellularLocation>
</comment>
<dbReference type="AlphaFoldDB" id="X1W1L7"/>
<evidence type="ECO:0000256" key="7">
    <source>
        <dbReference type="ARBA" id="ARBA00023136"/>
    </source>
</evidence>
<proteinExistence type="inferred from homology"/>
<evidence type="ECO:0000256" key="4">
    <source>
        <dbReference type="ARBA" id="ARBA00022692"/>
    </source>
</evidence>
<dbReference type="EMBL" id="BARW01037022">
    <property type="protein sequence ID" value="GAJ22175.1"/>
    <property type="molecule type" value="Genomic_DNA"/>
</dbReference>
<organism evidence="10">
    <name type="scientific">marine sediment metagenome</name>
    <dbReference type="NCBI Taxonomy" id="412755"/>
    <lineage>
        <taxon>unclassified sequences</taxon>
        <taxon>metagenomes</taxon>
        <taxon>ecological metagenomes</taxon>
    </lineage>
</organism>
<evidence type="ECO:0000256" key="3">
    <source>
        <dbReference type="ARBA" id="ARBA00022475"/>
    </source>
</evidence>
<dbReference type="GO" id="GO:0022857">
    <property type="term" value="F:transmembrane transporter activity"/>
    <property type="evidence" value="ECO:0007669"/>
    <property type="project" value="InterPro"/>
</dbReference>
<keyword evidence="2" id="KW-0813">Transport</keyword>
<feature type="non-terminal residue" evidence="10">
    <location>
        <position position="133"/>
    </location>
</feature>
<evidence type="ECO:0000256" key="2">
    <source>
        <dbReference type="ARBA" id="ARBA00022448"/>
    </source>
</evidence>
<feature type="transmembrane region" description="Helical" evidence="9">
    <location>
        <begin position="62"/>
        <end position="79"/>
    </location>
</feature>
<feature type="transmembrane region" description="Helical" evidence="9">
    <location>
        <begin position="37"/>
        <end position="56"/>
    </location>
</feature>
<name>X1W1L7_9ZZZZ</name>
<feature type="transmembrane region" description="Helical" evidence="9">
    <location>
        <begin position="12"/>
        <end position="30"/>
    </location>
</feature>
<gene>
    <name evidence="10" type="ORF">S12H4_57289</name>
</gene>
<comment type="similarity">
    <text evidence="8">Belongs to the binding-protein-dependent transport system permease family. LivHM subfamily.</text>
</comment>
<evidence type="ECO:0000256" key="8">
    <source>
        <dbReference type="ARBA" id="ARBA00037998"/>
    </source>
</evidence>
<dbReference type="InterPro" id="IPR001851">
    <property type="entry name" value="ABC_transp_permease"/>
</dbReference>
<feature type="transmembrane region" description="Helical" evidence="9">
    <location>
        <begin position="91"/>
        <end position="113"/>
    </location>
</feature>
<evidence type="ECO:0000256" key="1">
    <source>
        <dbReference type="ARBA" id="ARBA00004651"/>
    </source>
</evidence>
<evidence type="ECO:0000256" key="5">
    <source>
        <dbReference type="ARBA" id="ARBA00022970"/>
    </source>
</evidence>
<keyword evidence="3" id="KW-1003">Cell membrane</keyword>
<dbReference type="GO" id="GO:0005886">
    <property type="term" value="C:plasma membrane"/>
    <property type="evidence" value="ECO:0007669"/>
    <property type="project" value="UniProtKB-SubCell"/>
</dbReference>
<dbReference type="GO" id="GO:0006865">
    <property type="term" value="P:amino acid transport"/>
    <property type="evidence" value="ECO:0007669"/>
    <property type="project" value="UniProtKB-KW"/>
</dbReference>
<protein>
    <recommendedName>
        <fullName evidence="11">Branched-chain amino acid ABC transporter permease</fullName>
    </recommendedName>
</protein>
<keyword evidence="4 9" id="KW-0812">Transmembrane</keyword>
<keyword evidence="6 9" id="KW-1133">Transmembrane helix</keyword>
<accession>X1W1L7</accession>
<evidence type="ECO:0000313" key="10">
    <source>
        <dbReference type="EMBL" id="GAJ22175.1"/>
    </source>
</evidence>
<keyword evidence="5" id="KW-0029">Amino-acid transport</keyword>
<keyword evidence="7 9" id="KW-0472">Membrane</keyword>
<evidence type="ECO:0000256" key="6">
    <source>
        <dbReference type="ARBA" id="ARBA00022989"/>
    </source>
</evidence>
<dbReference type="Pfam" id="PF02653">
    <property type="entry name" value="BPD_transp_2"/>
    <property type="match status" value="1"/>
</dbReference>